<feature type="transmembrane region" description="Helical" evidence="6">
    <location>
        <begin position="203"/>
        <end position="222"/>
    </location>
</feature>
<feature type="transmembrane region" description="Helical" evidence="6">
    <location>
        <begin position="155"/>
        <end position="175"/>
    </location>
</feature>
<dbReference type="GO" id="GO:0005886">
    <property type="term" value="C:plasma membrane"/>
    <property type="evidence" value="ECO:0007669"/>
    <property type="project" value="UniProtKB-SubCell"/>
</dbReference>
<gene>
    <name evidence="8" type="ORF">BAA01_04620</name>
</gene>
<dbReference type="GO" id="GO:0022857">
    <property type="term" value="F:transmembrane transporter activity"/>
    <property type="evidence" value="ECO:0007669"/>
    <property type="project" value="InterPro"/>
</dbReference>
<comment type="caution">
    <text evidence="8">The sequence shown here is derived from an EMBL/GenBank/DDBJ whole genome shotgun (WGS) entry which is preliminary data.</text>
</comment>
<sequence>MNYALIVYATGFFSLGIQPMNALLVPLWAVALNAPPALLGLAVSAVSLLPILLSISSGALVDELGSKRVLLLCATVMALLAPLYPLIPSIYALIGLQLLFGIMQSMAWIASQTLLVGSKVQAQKPHAGTYSFASNLGTFIGPLLLGVLWDHLGPIGAFSAIAVWNGLLLLVASLLPSAEPAGEVRQTRFIQQLLPNWKDYRKAFSLLAIPAVVIVMYGTFLRLSSSAIRGSFYLVYLEQLKFSATVISLLYSSIALASIFSPLFIRWFHRFLSSYQLLFLAGILAILPLCLVPLFEQFWAILGLSLLTGFGVGMTLPLLISLLSQAVDPAEQGLAAGLREMFNRLAATCLPFGFGVLVEGVGLQTSFLIVAVLLLLPMAGFIPYSLGKRYTRGSDKSPILQNKK</sequence>
<evidence type="ECO:0000256" key="5">
    <source>
        <dbReference type="ARBA" id="ARBA00023136"/>
    </source>
</evidence>
<feature type="transmembrane region" description="Helical" evidence="6">
    <location>
        <begin position="277"/>
        <end position="295"/>
    </location>
</feature>
<organism evidence="8 9">
    <name type="scientific">Bacillus thermozeamaize</name>
    <dbReference type="NCBI Taxonomy" id="230954"/>
    <lineage>
        <taxon>Bacteria</taxon>
        <taxon>Bacillati</taxon>
        <taxon>Bacillota</taxon>
        <taxon>Bacilli</taxon>
        <taxon>Bacillales</taxon>
        <taxon>Bacillaceae</taxon>
        <taxon>Bacillus</taxon>
    </lineage>
</organism>
<dbReference type="InterPro" id="IPR011701">
    <property type="entry name" value="MFS"/>
</dbReference>
<feature type="transmembrane region" description="Helical" evidence="6">
    <location>
        <begin position="301"/>
        <end position="320"/>
    </location>
</feature>
<feature type="transmembrane region" description="Helical" evidence="6">
    <location>
        <begin position="242"/>
        <end position="265"/>
    </location>
</feature>
<reference evidence="9" key="1">
    <citation type="submission" date="2016-06" db="EMBL/GenBank/DDBJ databases">
        <authorList>
            <person name="Nascimento L."/>
            <person name="Pereira R.V."/>
            <person name="Martins L.F."/>
            <person name="Quaggio R.B."/>
            <person name="Silva A.M."/>
            <person name="Setubal J.C."/>
        </authorList>
    </citation>
    <scope>NUCLEOTIDE SEQUENCE [LARGE SCALE GENOMIC DNA]</scope>
</reference>
<comment type="subcellular location">
    <subcellularLocation>
        <location evidence="1">Cell membrane</location>
        <topology evidence="1">Multi-pass membrane protein</topology>
    </subcellularLocation>
</comment>
<feature type="transmembrane region" description="Helical" evidence="6">
    <location>
        <begin position="68"/>
        <end position="84"/>
    </location>
</feature>
<dbReference type="SUPFAM" id="SSF103473">
    <property type="entry name" value="MFS general substrate transporter"/>
    <property type="match status" value="1"/>
</dbReference>
<name>A0A1Y3PAG8_9BACI</name>
<keyword evidence="5 6" id="KW-0472">Membrane</keyword>
<keyword evidence="2" id="KW-0813">Transport</keyword>
<keyword evidence="4 6" id="KW-1133">Transmembrane helix</keyword>
<dbReference type="PROSITE" id="PS50850">
    <property type="entry name" value="MFS"/>
    <property type="match status" value="1"/>
</dbReference>
<evidence type="ECO:0000256" key="2">
    <source>
        <dbReference type="ARBA" id="ARBA00022448"/>
    </source>
</evidence>
<evidence type="ECO:0000313" key="8">
    <source>
        <dbReference type="EMBL" id="OUM84325.1"/>
    </source>
</evidence>
<dbReference type="InterPro" id="IPR036259">
    <property type="entry name" value="MFS_trans_sf"/>
</dbReference>
<keyword evidence="3 6" id="KW-0812">Transmembrane</keyword>
<evidence type="ECO:0000256" key="4">
    <source>
        <dbReference type="ARBA" id="ARBA00022989"/>
    </source>
</evidence>
<feature type="transmembrane region" description="Helical" evidence="6">
    <location>
        <begin position="130"/>
        <end position="149"/>
    </location>
</feature>
<feature type="transmembrane region" description="Helical" evidence="6">
    <location>
        <begin position="367"/>
        <end position="386"/>
    </location>
</feature>
<dbReference type="Gene3D" id="1.20.1250.20">
    <property type="entry name" value="MFS general substrate transporter like domains"/>
    <property type="match status" value="1"/>
</dbReference>
<evidence type="ECO:0000256" key="6">
    <source>
        <dbReference type="SAM" id="Phobius"/>
    </source>
</evidence>
<dbReference type="InterPro" id="IPR020846">
    <property type="entry name" value="MFS_dom"/>
</dbReference>
<dbReference type="Pfam" id="PF07690">
    <property type="entry name" value="MFS_1"/>
    <property type="match status" value="1"/>
</dbReference>
<proteinExistence type="predicted"/>
<evidence type="ECO:0000256" key="1">
    <source>
        <dbReference type="ARBA" id="ARBA00004651"/>
    </source>
</evidence>
<protein>
    <recommendedName>
        <fullName evidence="7">Major facilitator superfamily (MFS) profile domain-containing protein</fullName>
    </recommendedName>
</protein>
<feature type="domain" description="Major facilitator superfamily (MFS) profile" evidence="7">
    <location>
        <begin position="1"/>
        <end position="389"/>
    </location>
</feature>
<evidence type="ECO:0000259" key="7">
    <source>
        <dbReference type="PROSITE" id="PS50850"/>
    </source>
</evidence>
<accession>A0A1Y3PAG8</accession>
<dbReference type="AlphaFoldDB" id="A0A1Y3PAG8"/>
<dbReference type="PANTHER" id="PTHR23531:SF1">
    <property type="entry name" value="QUINOLENE RESISTANCE PROTEIN NORA"/>
    <property type="match status" value="1"/>
</dbReference>
<evidence type="ECO:0000313" key="9">
    <source>
        <dbReference type="Proteomes" id="UP000196475"/>
    </source>
</evidence>
<feature type="transmembrane region" description="Helical" evidence="6">
    <location>
        <begin position="341"/>
        <end position="361"/>
    </location>
</feature>
<dbReference type="InterPro" id="IPR052714">
    <property type="entry name" value="MFS_Exporter"/>
</dbReference>
<evidence type="ECO:0000256" key="3">
    <source>
        <dbReference type="ARBA" id="ARBA00022692"/>
    </source>
</evidence>
<dbReference type="PANTHER" id="PTHR23531">
    <property type="entry name" value="QUINOLENE RESISTANCE PROTEIN NORA"/>
    <property type="match status" value="1"/>
</dbReference>
<dbReference type="EMBL" id="LZRT01000134">
    <property type="protein sequence ID" value="OUM84325.1"/>
    <property type="molecule type" value="Genomic_DNA"/>
</dbReference>
<feature type="transmembrane region" description="Helical" evidence="6">
    <location>
        <begin position="38"/>
        <end position="61"/>
    </location>
</feature>
<dbReference type="Proteomes" id="UP000196475">
    <property type="component" value="Unassembled WGS sequence"/>
</dbReference>
<feature type="transmembrane region" description="Helical" evidence="6">
    <location>
        <begin position="90"/>
        <end position="110"/>
    </location>
</feature>